<gene>
    <name evidence="10 14" type="primary">miaA</name>
    <name evidence="14" type="ORF">ROA7023_00205</name>
</gene>
<feature type="binding site" evidence="10">
    <location>
        <begin position="19"/>
        <end position="24"/>
    </location>
    <ligand>
        <name>substrate</name>
    </ligand>
</feature>
<dbReference type="Proteomes" id="UP000193900">
    <property type="component" value="Unassembled WGS sequence"/>
</dbReference>
<evidence type="ECO:0000256" key="3">
    <source>
        <dbReference type="ARBA" id="ARBA00005842"/>
    </source>
</evidence>
<keyword evidence="4 10" id="KW-0808">Transferase</keyword>
<evidence type="ECO:0000256" key="7">
    <source>
        <dbReference type="ARBA" id="ARBA00022840"/>
    </source>
</evidence>
<evidence type="ECO:0000256" key="4">
    <source>
        <dbReference type="ARBA" id="ARBA00022679"/>
    </source>
</evidence>
<feature type="site" description="Interaction with substrate tRNA" evidence="10">
    <location>
        <position position="126"/>
    </location>
</feature>
<evidence type="ECO:0000256" key="9">
    <source>
        <dbReference type="ARBA" id="ARBA00049563"/>
    </source>
</evidence>
<dbReference type="PANTHER" id="PTHR11088:SF60">
    <property type="entry name" value="TRNA DIMETHYLALLYLTRANSFERASE"/>
    <property type="match status" value="1"/>
</dbReference>
<dbReference type="InterPro" id="IPR039657">
    <property type="entry name" value="Dimethylallyltransferase"/>
</dbReference>
<evidence type="ECO:0000256" key="1">
    <source>
        <dbReference type="ARBA" id="ARBA00001946"/>
    </source>
</evidence>
<dbReference type="NCBIfam" id="TIGR00174">
    <property type="entry name" value="miaA"/>
    <property type="match status" value="1"/>
</dbReference>
<dbReference type="HAMAP" id="MF_00185">
    <property type="entry name" value="IPP_trans"/>
    <property type="match status" value="1"/>
</dbReference>
<evidence type="ECO:0000256" key="6">
    <source>
        <dbReference type="ARBA" id="ARBA00022741"/>
    </source>
</evidence>
<feature type="binding site" evidence="10">
    <location>
        <begin position="17"/>
        <end position="24"/>
    </location>
    <ligand>
        <name>ATP</name>
        <dbReference type="ChEBI" id="CHEBI:30616"/>
    </ligand>
</feature>
<keyword evidence="15" id="KW-1185">Reference proteome</keyword>
<evidence type="ECO:0000256" key="10">
    <source>
        <dbReference type="HAMAP-Rule" id="MF_00185"/>
    </source>
</evidence>
<dbReference type="InterPro" id="IPR018022">
    <property type="entry name" value="IPT"/>
</dbReference>
<dbReference type="EC" id="2.5.1.75" evidence="10"/>
<evidence type="ECO:0000256" key="13">
    <source>
        <dbReference type="RuleBase" id="RU003785"/>
    </source>
</evidence>
<dbReference type="GO" id="GO:0006400">
    <property type="term" value="P:tRNA modification"/>
    <property type="evidence" value="ECO:0007669"/>
    <property type="project" value="TreeGrafter"/>
</dbReference>
<comment type="similarity">
    <text evidence="3 10 13">Belongs to the IPP transferase family.</text>
</comment>
<protein>
    <recommendedName>
        <fullName evidence="10">tRNA dimethylallyltransferase</fullName>
        <ecNumber evidence="10">2.5.1.75</ecNumber>
    </recommendedName>
    <alternativeName>
        <fullName evidence="10">Dimethylallyl diphosphate:tRNA dimethylallyltransferase</fullName>
        <shortName evidence="10">DMAPP:tRNA dimethylallyltransferase</shortName>
        <shortName evidence="10">DMATase</shortName>
    </alternativeName>
    <alternativeName>
        <fullName evidence="10">Isopentenyl-diphosphate:tRNA isopentenyltransferase</fullName>
        <shortName evidence="10">IPP transferase</shortName>
        <shortName evidence="10">IPPT</shortName>
        <shortName evidence="10">IPTase</shortName>
    </alternativeName>
</protein>
<organism evidence="14 15">
    <name type="scientific">Roseisalinus antarcticus</name>
    <dbReference type="NCBI Taxonomy" id="254357"/>
    <lineage>
        <taxon>Bacteria</taxon>
        <taxon>Pseudomonadati</taxon>
        <taxon>Pseudomonadota</taxon>
        <taxon>Alphaproteobacteria</taxon>
        <taxon>Rhodobacterales</taxon>
        <taxon>Roseobacteraceae</taxon>
        <taxon>Roseisalinus</taxon>
    </lineage>
</organism>
<comment type="subunit">
    <text evidence="10">Monomer.</text>
</comment>
<dbReference type="EMBL" id="FWFZ01000001">
    <property type="protein sequence ID" value="SLN15545.1"/>
    <property type="molecule type" value="Genomic_DNA"/>
</dbReference>
<dbReference type="GO" id="GO:0005524">
    <property type="term" value="F:ATP binding"/>
    <property type="evidence" value="ECO:0007669"/>
    <property type="project" value="UniProtKB-UniRule"/>
</dbReference>
<sequence>MIALSGIPPDRPVLIAGPTASGKSELALRIAETGGGVIVNADAMQVFEGWRLLTARPDDAALARAPHRLYGHVPLDGDYSTGAWLREARAFLGGAERPILVGGTGLYFAALTDGLAEIPATPPELRREADALPLEELIAGLAPRTAARIDLRNRARVQRAWEVARATGREMADWQADTPPPDLPLADAVPLVMRPQVDWLNARIARRFDAMLAAGVLDEAAVLRPRWSPGHQSARAIGAAELIAHLDGTLPLDRAREAAIIATRQYAKRQRTWFRNRMKNWTPIHLPSTG</sequence>
<evidence type="ECO:0000256" key="5">
    <source>
        <dbReference type="ARBA" id="ARBA00022694"/>
    </source>
</evidence>
<comment type="cofactor">
    <cofactor evidence="1 10">
        <name>Mg(2+)</name>
        <dbReference type="ChEBI" id="CHEBI:18420"/>
    </cofactor>
</comment>
<dbReference type="AlphaFoldDB" id="A0A1Y5REG4"/>
<reference evidence="14 15" key="1">
    <citation type="submission" date="2017-03" db="EMBL/GenBank/DDBJ databases">
        <authorList>
            <person name="Afonso C.L."/>
            <person name="Miller P.J."/>
            <person name="Scott M.A."/>
            <person name="Spackman E."/>
            <person name="Goraichik I."/>
            <person name="Dimitrov K.M."/>
            <person name="Suarez D.L."/>
            <person name="Swayne D.E."/>
        </authorList>
    </citation>
    <scope>NUCLEOTIDE SEQUENCE [LARGE SCALE GENOMIC DNA]</scope>
    <source>
        <strain evidence="14 15">CECT 7023</strain>
    </source>
</reference>
<dbReference type="InterPro" id="IPR027417">
    <property type="entry name" value="P-loop_NTPase"/>
</dbReference>
<feature type="site" description="Interaction with substrate tRNA" evidence="10">
    <location>
        <position position="104"/>
    </location>
</feature>
<keyword evidence="6 10" id="KW-0547">Nucleotide-binding</keyword>
<dbReference type="SUPFAM" id="SSF52540">
    <property type="entry name" value="P-loop containing nucleoside triphosphate hydrolases"/>
    <property type="match status" value="1"/>
</dbReference>
<dbReference type="Gene3D" id="1.10.20.140">
    <property type="match status" value="1"/>
</dbReference>
<accession>A0A1Y5REG4</accession>
<comment type="catalytic activity">
    <reaction evidence="9 10 11">
        <text>adenosine(37) in tRNA + dimethylallyl diphosphate = N(6)-dimethylallyladenosine(37) in tRNA + diphosphate</text>
        <dbReference type="Rhea" id="RHEA:26482"/>
        <dbReference type="Rhea" id="RHEA-COMP:10162"/>
        <dbReference type="Rhea" id="RHEA-COMP:10375"/>
        <dbReference type="ChEBI" id="CHEBI:33019"/>
        <dbReference type="ChEBI" id="CHEBI:57623"/>
        <dbReference type="ChEBI" id="CHEBI:74411"/>
        <dbReference type="ChEBI" id="CHEBI:74415"/>
        <dbReference type="EC" id="2.5.1.75"/>
    </reaction>
</comment>
<evidence type="ECO:0000256" key="2">
    <source>
        <dbReference type="ARBA" id="ARBA00003213"/>
    </source>
</evidence>
<proteinExistence type="inferred from homology"/>
<dbReference type="Pfam" id="PF01715">
    <property type="entry name" value="IPPT"/>
    <property type="match status" value="1"/>
</dbReference>
<keyword evidence="5 10" id="KW-0819">tRNA processing</keyword>
<comment type="function">
    <text evidence="2 10 12">Catalyzes the transfer of a dimethylallyl group onto the adenine at position 37 in tRNAs that read codons beginning with uridine, leading to the formation of N6-(dimethylallyl)adenosine (i(6)A).</text>
</comment>
<keyword evidence="7 10" id="KW-0067">ATP-binding</keyword>
<dbReference type="RefSeq" id="WP_085877135.1">
    <property type="nucleotide sequence ID" value="NZ_FWFZ01000001.1"/>
</dbReference>
<dbReference type="Gene3D" id="3.40.50.300">
    <property type="entry name" value="P-loop containing nucleotide triphosphate hydrolases"/>
    <property type="match status" value="1"/>
</dbReference>
<keyword evidence="8 10" id="KW-0460">Magnesium</keyword>
<evidence type="ECO:0000256" key="8">
    <source>
        <dbReference type="ARBA" id="ARBA00022842"/>
    </source>
</evidence>
<name>A0A1Y5REG4_9RHOB</name>
<dbReference type="OrthoDB" id="9776390at2"/>
<evidence type="ECO:0000256" key="11">
    <source>
        <dbReference type="RuleBase" id="RU003783"/>
    </source>
</evidence>
<evidence type="ECO:0000313" key="15">
    <source>
        <dbReference type="Proteomes" id="UP000193900"/>
    </source>
</evidence>
<dbReference type="GO" id="GO:0052381">
    <property type="term" value="F:tRNA dimethylallyltransferase activity"/>
    <property type="evidence" value="ECO:0007669"/>
    <property type="project" value="UniProtKB-UniRule"/>
</dbReference>
<comment type="caution">
    <text evidence="10">Lacks conserved residue(s) required for the propagation of feature annotation.</text>
</comment>
<evidence type="ECO:0000256" key="12">
    <source>
        <dbReference type="RuleBase" id="RU003784"/>
    </source>
</evidence>
<evidence type="ECO:0000313" key="14">
    <source>
        <dbReference type="EMBL" id="SLN15545.1"/>
    </source>
</evidence>
<dbReference type="CDD" id="cd02019">
    <property type="entry name" value="NK"/>
    <property type="match status" value="1"/>
</dbReference>
<dbReference type="PANTHER" id="PTHR11088">
    <property type="entry name" value="TRNA DIMETHYLALLYLTRANSFERASE"/>
    <property type="match status" value="1"/>
</dbReference>